<dbReference type="EMBL" id="MU275863">
    <property type="protein sequence ID" value="KAI0050296.1"/>
    <property type="molecule type" value="Genomic_DNA"/>
</dbReference>
<feature type="non-terminal residue" evidence="1">
    <location>
        <position position="1"/>
    </location>
</feature>
<name>A0ACB8S339_9AGAM</name>
<proteinExistence type="predicted"/>
<gene>
    <name evidence="1" type="ORF">FA95DRAFT_1639604</name>
</gene>
<evidence type="ECO:0000313" key="1">
    <source>
        <dbReference type="EMBL" id="KAI0050296.1"/>
    </source>
</evidence>
<dbReference type="Proteomes" id="UP000814033">
    <property type="component" value="Unassembled WGS sequence"/>
</dbReference>
<reference evidence="1" key="1">
    <citation type="submission" date="2021-02" db="EMBL/GenBank/DDBJ databases">
        <authorList>
            <consortium name="DOE Joint Genome Institute"/>
            <person name="Ahrendt S."/>
            <person name="Looney B.P."/>
            <person name="Miyauchi S."/>
            <person name="Morin E."/>
            <person name="Drula E."/>
            <person name="Courty P.E."/>
            <person name="Chicoki N."/>
            <person name="Fauchery L."/>
            <person name="Kohler A."/>
            <person name="Kuo A."/>
            <person name="Labutti K."/>
            <person name="Pangilinan J."/>
            <person name="Lipzen A."/>
            <person name="Riley R."/>
            <person name="Andreopoulos W."/>
            <person name="He G."/>
            <person name="Johnson J."/>
            <person name="Barry K.W."/>
            <person name="Grigoriev I.V."/>
            <person name="Nagy L."/>
            <person name="Hibbett D."/>
            <person name="Henrissat B."/>
            <person name="Matheny P.B."/>
            <person name="Labbe J."/>
            <person name="Martin F."/>
        </authorList>
    </citation>
    <scope>NUCLEOTIDE SEQUENCE</scope>
    <source>
        <strain evidence="1">FP105234-sp</strain>
    </source>
</reference>
<protein>
    <submittedName>
        <fullName evidence="1">Uncharacterized protein</fullName>
    </submittedName>
</protein>
<accession>A0ACB8S339</accession>
<reference evidence="1" key="2">
    <citation type="journal article" date="2022" name="New Phytol.">
        <title>Evolutionary transition to the ectomycorrhizal habit in the genomes of a hyperdiverse lineage of mushroom-forming fungi.</title>
        <authorList>
            <person name="Looney B."/>
            <person name="Miyauchi S."/>
            <person name="Morin E."/>
            <person name="Drula E."/>
            <person name="Courty P.E."/>
            <person name="Kohler A."/>
            <person name="Kuo A."/>
            <person name="LaButti K."/>
            <person name="Pangilinan J."/>
            <person name="Lipzen A."/>
            <person name="Riley R."/>
            <person name="Andreopoulos W."/>
            <person name="He G."/>
            <person name="Johnson J."/>
            <person name="Nolan M."/>
            <person name="Tritt A."/>
            <person name="Barry K.W."/>
            <person name="Grigoriev I.V."/>
            <person name="Nagy L.G."/>
            <person name="Hibbett D."/>
            <person name="Henrissat B."/>
            <person name="Matheny P.B."/>
            <person name="Labbe J."/>
            <person name="Martin F.M."/>
        </authorList>
    </citation>
    <scope>NUCLEOTIDE SEQUENCE</scope>
    <source>
        <strain evidence="1">FP105234-sp</strain>
    </source>
</reference>
<sequence>LSNFQAYFSLIQDQPRIQDLPRLSEPLLTQAHNCRKHSLDNNYYLAFIGDRCINLVAALLVDKVRMDQRHHEAVRLMICTNDIFGRIAFCPHLDDVAEFDLVTEMRLEHWSLQSKHPPPKALADLLEAYAGAVFVHRGGAGSKRS</sequence>
<comment type="caution">
    <text evidence="1">The sequence shown here is derived from an EMBL/GenBank/DDBJ whole genome shotgun (WGS) entry which is preliminary data.</text>
</comment>
<keyword evidence="2" id="KW-1185">Reference proteome</keyword>
<organism evidence="1 2">
    <name type="scientific">Auriscalpium vulgare</name>
    <dbReference type="NCBI Taxonomy" id="40419"/>
    <lineage>
        <taxon>Eukaryota</taxon>
        <taxon>Fungi</taxon>
        <taxon>Dikarya</taxon>
        <taxon>Basidiomycota</taxon>
        <taxon>Agaricomycotina</taxon>
        <taxon>Agaricomycetes</taxon>
        <taxon>Russulales</taxon>
        <taxon>Auriscalpiaceae</taxon>
        <taxon>Auriscalpium</taxon>
    </lineage>
</organism>
<evidence type="ECO:0000313" key="2">
    <source>
        <dbReference type="Proteomes" id="UP000814033"/>
    </source>
</evidence>